<reference evidence="9 10" key="1">
    <citation type="submission" date="2023-01" db="EMBL/GenBank/DDBJ databases">
        <title>Analysis of 21 Apiospora genomes using comparative genomics revels a genus with tremendous synthesis potential of carbohydrate active enzymes and secondary metabolites.</title>
        <authorList>
            <person name="Sorensen T."/>
        </authorList>
    </citation>
    <scope>NUCLEOTIDE SEQUENCE [LARGE SCALE GENOMIC DNA]</scope>
    <source>
        <strain evidence="9 10">CBS 24483</strain>
    </source>
</reference>
<proteinExistence type="inferred from homology"/>
<comment type="function">
    <text evidence="7">Component of the NuA4 histone acetyltransferase complex which is involved in transcriptional activation of selected genes principally by acetylation of nucleosomal histone H4 and H2A. The NuA4 complex is also involved in DNA repair.</text>
</comment>
<evidence type="ECO:0000256" key="6">
    <source>
        <dbReference type="ARBA" id="ARBA00023242"/>
    </source>
</evidence>
<evidence type="ECO:0000256" key="2">
    <source>
        <dbReference type="ARBA" id="ARBA00007117"/>
    </source>
</evidence>
<feature type="compositionally biased region" description="Basic residues" evidence="8">
    <location>
        <begin position="332"/>
        <end position="346"/>
    </location>
</feature>
<keyword evidence="5" id="KW-0804">Transcription</keyword>
<dbReference type="Pfam" id="PF07904">
    <property type="entry name" value="Eaf7"/>
    <property type="match status" value="1"/>
</dbReference>
<evidence type="ECO:0000256" key="7">
    <source>
        <dbReference type="ARBA" id="ARBA00025178"/>
    </source>
</evidence>
<keyword evidence="4" id="KW-0805">Transcription regulation</keyword>
<keyword evidence="10" id="KW-1185">Reference proteome</keyword>
<accession>A0ABR1QLP0</accession>
<dbReference type="EMBL" id="JAQQWE010000004">
    <property type="protein sequence ID" value="KAK7957116.1"/>
    <property type="molecule type" value="Genomic_DNA"/>
</dbReference>
<evidence type="ECO:0000256" key="4">
    <source>
        <dbReference type="ARBA" id="ARBA00023015"/>
    </source>
</evidence>
<gene>
    <name evidence="9" type="ORF">PG986_006338</name>
</gene>
<dbReference type="PANTHER" id="PTHR13581">
    <property type="entry name" value="MRG-BINDING PROTEIN"/>
    <property type="match status" value="1"/>
</dbReference>
<feature type="region of interest" description="Disordered" evidence="8">
    <location>
        <begin position="164"/>
        <end position="346"/>
    </location>
</feature>
<feature type="compositionally biased region" description="Acidic residues" evidence="8">
    <location>
        <begin position="256"/>
        <end position="299"/>
    </location>
</feature>
<evidence type="ECO:0000313" key="10">
    <source>
        <dbReference type="Proteomes" id="UP001391051"/>
    </source>
</evidence>
<dbReference type="InterPro" id="IPR012423">
    <property type="entry name" value="Eaf7/MRGBP"/>
</dbReference>
<comment type="caution">
    <text evidence="9">The sequence shown here is derived from an EMBL/GenBank/DDBJ whole genome shotgun (WGS) entry which is preliminary data.</text>
</comment>
<comment type="similarity">
    <text evidence="2">Belongs to the EAF7 family.</text>
</comment>
<name>A0ABR1QLP0_9PEZI</name>
<comment type="subcellular location">
    <subcellularLocation>
        <location evidence="1">Nucleus</location>
    </subcellularLocation>
</comment>
<evidence type="ECO:0000313" key="9">
    <source>
        <dbReference type="EMBL" id="KAK7957116.1"/>
    </source>
</evidence>
<evidence type="ECO:0000256" key="3">
    <source>
        <dbReference type="ARBA" id="ARBA00022853"/>
    </source>
</evidence>
<keyword evidence="6" id="KW-0539">Nucleus</keyword>
<evidence type="ECO:0000256" key="1">
    <source>
        <dbReference type="ARBA" id="ARBA00004123"/>
    </source>
</evidence>
<organism evidence="9 10">
    <name type="scientific">Apiospora aurea</name>
    <dbReference type="NCBI Taxonomy" id="335848"/>
    <lineage>
        <taxon>Eukaryota</taxon>
        <taxon>Fungi</taxon>
        <taxon>Dikarya</taxon>
        <taxon>Ascomycota</taxon>
        <taxon>Pezizomycotina</taxon>
        <taxon>Sordariomycetes</taxon>
        <taxon>Xylariomycetidae</taxon>
        <taxon>Amphisphaeriales</taxon>
        <taxon>Apiosporaceae</taxon>
        <taxon>Apiospora</taxon>
    </lineage>
</organism>
<keyword evidence="3" id="KW-0156">Chromatin regulator</keyword>
<dbReference type="GeneID" id="92075622"/>
<sequence>MPPKRKGRASLASNSTPKTPTPLPDDSAMDVDTPHDADTPRAADTPVATQPSQPMPSDAWTDDQVASLLKAIIRWKPTGMHKHFRVIAISEMLRNHGIKPEVHPHTRIPGIWAKLGQLYNLAAIDERDNSYAFNEDDPKEPWKNYKDFDLPAELQEPMFARRLRAPSEAPSSPPQFDFEEALKGGATSAPGARDKKRKRRATDAESSAAGSGIKTRSSTVEDTEDDTPLPSSPVTKSARGARSQRRSARHAKADSTEPEANEESEGEDQEDHEDEEDEEEEDDEEDENGDEEEQEESGAEEAATPASSVTRSTRGGARGRGGAKAKAASTRGARRGRGRARGRGRG</sequence>
<feature type="compositionally biased region" description="Basic and acidic residues" evidence="8">
    <location>
        <begin position="32"/>
        <end position="41"/>
    </location>
</feature>
<dbReference type="Proteomes" id="UP001391051">
    <property type="component" value="Unassembled WGS sequence"/>
</dbReference>
<dbReference type="PANTHER" id="PTHR13581:SF5">
    <property type="entry name" value="MRG_MORF4L-BINDING PROTEIN"/>
    <property type="match status" value="1"/>
</dbReference>
<protein>
    <submittedName>
        <fullName evidence="9">CT20 family protein</fullName>
    </submittedName>
</protein>
<dbReference type="RefSeq" id="XP_066702422.1">
    <property type="nucleotide sequence ID" value="XM_066842560.1"/>
</dbReference>
<evidence type="ECO:0000256" key="5">
    <source>
        <dbReference type="ARBA" id="ARBA00023163"/>
    </source>
</evidence>
<evidence type="ECO:0000256" key="8">
    <source>
        <dbReference type="SAM" id="MobiDB-lite"/>
    </source>
</evidence>
<feature type="region of interest" description="Disordered" evidence="8">
    <location>
        <begin position="1"/>
        <end position="59"/>
    </location>
</feature>